<proteinExistence type="predicted"/>
<dbReference type="GO" id="GO:0016020">
    <property type="term" value="C:membrane"/>
    <property type="evidence" value="ECO:0007669"/>
    <property type="project" value="UniProtKB-UniRule"/>
</dbReference>
<gene>
    <name evidence="4" type="ORF">H0A36_26310</name>
</gene>
<evidence type="ECO:0000256" key="2">
    <source>
        <dbReference type="SAM" id="Phobius"/>
    </source>
</evidence>
<evidence type="ECO:0000313" key="5">
    <source>
        <dbReference type="Proteomes" id="UP000569732"/>
    </source>
</evidence>
<dbReference type="PROSITE" id="PS51123">
    <property type="entry name" value="OMPA_2"/>
    <property type="match status" value="1"/>
</dbReference>
<feature type="domain" description="OmpA-like" evidence="3">
    <location>
        <begin position="86"/>
        <end position="223"/>
    </location>
</feature>
<accession>A0A853INU9</accession>
<dbReference type="RefSeq" id="WP_180571519.1">
    <property type="nucleotide sequence ID" value="NZ_JACCKB010000097.1"/>
</dbReference>
<comment type="caution">
    <text evidence="4">The sequence shown here is derived from an EMBL/GenBank/DDBJ whole genome shotgun (WGS) entry which is preliminary data.</text>
</comment>
<protein>
    <submittedName>
        <fullName evidence="4">OmpA family protein</fullName>
    </submittedName>
</protein>
<dbReference type="PANTHER" id="PTHR30329">
    <property type="entry name" value="STATOR ELEMENT OF FLAGELLAR MOTOR COMPLEX"/>
    <property type="match status" value="1"/>
</dbReference>
<dbReference type="Proteomes" id="UP000569732">
    <property type="component" value="Unassembled WGS sequence"/>
</dbReference>
<sequence>MKELMTAQGKNNQEESHWLSISDLMAGLMVVFMFIAIAFMLNVQKDKNRIEGIALEYRDTQLAIYRALLLEFGEDLKRWDADLSKKTLTLTFRSPDILFKGGKSEINEQYRQLLNEFAPRYFSALTPFFDVIQEVRIEGHTSSEWEGNTPPKEAYYQNMELSQERTKSVLTHLYALPQISDDLFIRSKLVAIGYSSSRLERHKNNSENKEASRRVNFTVITNADAKLREIYKDRS</sequence>
<name>A0A853INU9_9GAMM</name>
<evidence type="ECO:0000259" key="3">
    <source>
        <dbReference type="PROSITE" id="PS51123"/>
    </source>
</evidence>
<evidence type="ECO:0000256" key="1">
    <source>
        <dbReference type="PROSITE-ProRule" id="PRU00473"/>
    </source>
</evidence>
<dbReference type="AlphaFoldDB" id="A0A853INU9"/>
<organism evidence="4 5">
    <name type="scientific">Spartinivicinus marinus</name>
    <dbReference type="NCBI Taxonomy" id="2994442"/>
    <lineage>
        <taxon>Bacteria</taxon>
        <taxon>Pseudomonadati</taxon>
        <taxon>Pseudomonadota</taxon>
        <taxon>Gammaproteobacteria</taxon>
        <taxon>Oceanospirillales</taxon>
        <taxon>Zooshikellaceae</taxon>
        <taxon>Spartinivicinus</taxon>
    </lineage>
</organism>
<dbReference type="InterPro" id="IPR050330">
    <property type="entry name" value="Bact_OuterMem_StrucFunc"/>
</dbReference>
<dbReference type="SUPFAM" id="SSF103088">
    <property type="entry name" value="OmpA-like"/>
    <property type="match status" value="1"/>
</dbReference>
<keyword evidence="2" id="KW-1133">Transmembrane helix</keyword>
<feature type="transmembrane region" description="Helical" evidence="2">
    <location>
        <begin position="24"/>
        <end position="43"/>
    </location>
</feature>
<dbReference type="InterPro" id="IPR006665">
    <property type="entry name" value="OmpA-like"/>
</dbReference>
<dbReference type="Gene3D" id="3.30.1330.60">
    <property type="entry name" value="OmpA-like domain"/>
    <property type="match status" value="1"/>
</dbReference>
<evidence type="ECO:0000313" key="4">
    <source>
        <dbReference type="EMBL" id="NYZ69536.1"/>
    </source>
</evidence>
<dbReference type="Pfam" id="PF00691">
    <property type="entry name" value="OmpA"/>
    <property type="match status" value="1"/>
</dbReference>
<dbReference type="EMBL" id="JACCKB010000097">
    <property type="protein sequence ID" value="NYZ69536.1"/>
    <property type="molecule type" value="Genomic_DNA"/>
</dbReference>
<dbReference type="InterPro" id="IPR036737">
    <property type="entry name" value="OmpA-like_sf"/>
</dbReference>
<keyword evidence="2" id="KW-0812">Transmembrane</keyword>
<keyword evidence="5" id="KW-1185">Reference proteome</keyword>
<dbReference type="PANTHER" id="PTHR30329:SF21">
    <property type="entry name" value="LIPOPROTEIN YIAD-RELATED"/>
    <property type="match status" value="1"/>
</dbReference>
<keyword evidence="1 2" id="KW-0472">Membrane</keyword>
<reference evidence="4 5" key="1">
    <citation type="submission" date="2020-07" db="EMBL/GenBank/DDBJ databases">
        <title>Endozoicomonas sp. nov., isolated from sediment.</title>
        <authorList>
            <person name="Gu T."/>
        </authorList>
    </citation>
    <scope>NUCLEOTIDE SEQUENCE [LARGE SCALE GENOMIC DNA]</scope>
    <source>
        <strain evidence="4 5">SM1973</strain>
    </source>
</reference>